<feature type="region of interest" description="Disordered" evidence="6">
    <location>
        <begin position="609"/>
        <end position="634"/>
    </location>
</feature>
<protein>
    <recommendedName>
        <fullName evidence="3">Rab3 GTPase-activating protein catalytic subunit</fullName>
    </recommendedName>
</protein>
<dbReference type="InterPro" id="IPR026147">
    <property type="entry name" value="Rab3GAP1_conserved"/>
</dbReference>
<dbReference type="GO" id="GO:0005096">
    <property type="term" value="F:GTPase activator activity"/>
    <property type="evidence" value="ECO:0007669"/>
    <property type="project" value="UniProtKB-KW"/>
</dbReference>
<organism evidence="8 9">
    <name type="scientific">Toxocara canis</name>
    <name type="common">Canine roundworm</name>
    <dbReference type="NCBI Taxonomy" id="6265"/>
    <lineage>
        <taxon>Eukaryota</taxon>
        <taxon>Metazoa</taxon>
        <taxon>Ecdysozoa</taxon>
        <taxon>Nematoda</taxon>
        <taxon>Chromadorea</taxon>
        <taxon>Rhabditida</taxon>
        <taxon>Spirurina</taxon>
        <taxon>Ascaridomorpha</taxon>
        <taxon>Ascaridoidea</taxon>
        <taxon>Toxocaridae</taxon>
        <taxon>Toxocara</taxon>
    </lineage>
</organism>
<evidence type="ECO:0000313" key="9">
    <source>
        <dbReference type="WBParaSite" id="TCNE_0001636101-mRNA-1"/>
    </source>
</evidence>
<keyword evidence="5" id="KW-0963">Cytoplasm</keyword>
<dbReference type="GO" id="GO:0005737">
    <property type="term" value="C:cytoplasm"/>
    <property type="evidence" value="ECO:0007669"/>
    <property type="project" value="UniProtKB-SubCell"/>
</dbReference>
<dbReference type="AlphaFoldDB" id="A0A183V6J0"/>
<dbReference type="Pfam" id="PF13890">
    <property type="entry name" value="Rab3-GTPase_cat"/>
    <property type="match status" value="1"/>
</dbReference>
<keyword evidence="4" id="KW-0343">GTPase activation</keyword>
<evidence type="ECO:0000313" key="8">
    <source>
        <dbReference type="Proteomes" id="UP000050794"/>
    </source>
</evidence>
<evidence type="ECO:0000256" key="3">
    <source>
        <dbReference type="ARBA" id="ARBA00015817"/>
    </source>
</evidence>
<feature type="domain" description="Rab3GAP catalytic subunit conserved" evidence="7">
    <location>
        <begin position="315"/>
        <end position="458"/>
    </location>
</feature>
<dbReference type="InterPro" id="IPR045700">
    <property type="entry name" value="Rab3GAP1"/>
</dbReference>
<evidence type="ECO:0000256" key="1">
    <source>
        <dbReference type="ARBA" id="ARBA00004496"/>
    </source>
</evidence>
<feature type="compositionally biased region" description="Basic and acidic residues" evidence="6">
    <location>
        <begin position="299"/>
        <end position="311"/>
    </location>
</feature>
<dbReference type="Proteomes" id="UP000050794">
    <property type="component" value="Unassembled WGS sequence"/>
</dbReference>
<feature type="compositionally biased region" description="Basic and acidic residues" evidence="6">
    <location>
        <begin position="616"/>
        <end position="633"/>
    </location>
</feature>
<feature type="region of interest" description="Disordered" evidence="6">
    <location>
        <begin position="289"/>
        <end position="318"/>
    </location>
</feature>
<evidence type="ECO:0000256" key="5">
    <source>
        <dbReference type="ARBA" id="ARBA00022490"/>
    </source>
</evidence>
<name>A0A183V6J0_TOXCA</name>
<keyword evidence="8" id="KW-1185">Reference proteome</keyword>
<sequence length="681" mass="75153">LRQETLNENDVYSDLDPLTAPFWSASAAFEDGAPCLMNLSMKTLLDTAAGDEGELHLSGILGIAADAEESSVQTALASIAEPRSLSITNPAGIVDESTAISALDVARWISAIFAERESHEKTLSVDTKTMSERVSAPGEAVKESSPLPPKKHRMEEEEDSEHARKKCMAILEHSKAAPFDSLASRIATALTYVLCHHEAGTAAFAQLWSSIVRELRTRWESGVSLPGMESDTVPDLSMSLLQQKLQMLQSCINARLRHHKMLDQKASSSDASMFSNDDFYDAKEWLSEEGSDSDASDSASDRVVDITERTSSKTTQPRGRLASLAPLCLLNDPAVTMYEPVTQERCPMTEDMLEKHVNTLSSLDSAEARAKVHLDSLLSDMQAFKAANPGCIFEDFVRWHSPRDYIIDEATGEGSLSCRMSGENNAWMETWSEAVPIPVVLQKRLFNETKEAEAILQEFNRVTVADLVQLILPVVLNCVPIISLIGEKMREACEKTSRCSRSRQSEDYLDVVRELLIIEGTIAKYNSLWTRFVEADDSLLSTEVTASQLGTFINALIRLSKRDPQENALSGGNAGNARSVPVDGGADGPLGGAIRKLFATDIRLRDDGSPSLKQRIAGEKKTNIERPKTERRMPPYHRRQYVFHWQGSRGGNAARATAHRMYASLSREEARICMAVTEDIR</sequence>
<evidence type="ECO:0000259" key="7">
    <source>
        <dbReference type="Pfam" id="PF13890"/>
    </source>
</evidence>
<comment type="similarity">
    <text evidence="2">Belongs to the Rab3-GAP catalytic subunit family.</text>
</comment>
<comment type="subcellular location">
    <subcellularLocation>
        <location evidence="1">Cytoplasm</location>
    </subcellularLocation>
</comment>
<evidence type="ECO:0000256" key="6">
    <source>
        <dbReference type="SAM" id="MobiDB-lite"/>
    </source>
</evidence>
<accession>A0A183V6J0</accession>
<dbReference type="PANTHER" id="PTHR21422:SF9">
    <property type="entry name" value="RAB3 GTPASE-ACTIVATING PROTEIN CATALYTIC SUBUNIT"/>
    <property type="match status" value="1"/>
</dbReference>
<dbReference type="PANTHER" id="PTHR21422">
    <property type="entry name" value="RAB3 GTPASE-ACTIVATING PROTEIN CATALYTIC SUBUNIT"/>
    <property type="match status" value="1"/>
</dbReference>
<evidence type="ECO:0000256" key="4">
    <source>
        <dbReference type="ARBA" id="ARBA00022468"/>
    </source>
</evidence>
<evidence type="ECO:0000256" key="2">
    <source>
        <dbReference type="ARBA" id="ARBA00008856"/>
    </source>
</evidence>
<reference evidence="9" key="1">
    <citation type="submission" date="2016-06" db="UniProtKB">
        <authorList>
            <consortium name="WormBaseParasite"/>
        </authorList>
    </citation>
    <scope>IDENTIFICATION</scope>
</reference>
<dbReference type="WBParaSite" id="TCNE_0001636101-mRNA-1">
    <property type="protein sequence ID" value="TCNE_0001636101-mRNA-1"/>
    <property type="gene ID" value="TCNE_0001636101"/>
</dbReference>
<proteinExistence type="inferred from homology"/>
<feature type="region of interest" description="Disordered" evidence="6">
    <location>
        <begin position="123"/>
        <end position="162"/>
    </location>
</feature>